<gene>
    <name evidence="2" type="ORF">SAMN05443638_10125</name>
</gene>
<evidence type="ECO:0000313" key="2">
    <source>
        <dbReference type="EMBL" id="SHE31507.1"/>
    </source>
</evidence>
<sequence>MNNKKYYILFENHTDGMRFSEALSKENIKYVISPTPRKLSVCCGISIMYKKDDEEKIKDLINKEHLNYKSLESIESTIKNFYK</sequence>
<protein>
    <recommendedName>
        <fullName evidence="1">Putative Se/S carrier protein-like domain-containing protein</fullName>
    </recommendedName>
</protein>
<name>A0A1M4SHN4_9CLOT</name>
<keyword evidence="3" id="KW-1185">Reference proteome</keyword>
<dbReference type="AlphaFoldDB" id="A0A1M4SHN4"/>
<evidence type="ECO:0000259" key="1">
    <source>
        <dbReference type="Pfam" id="PF11823"/>
    </source>
</evidence>
<dbReference type="Proteomes" id="UP000184035">
    <property type="component" value="Unassembled WGS sequence"/>
</dbReference>
<dbReference type="EMBL" id="FQVM01000001">
    <property type="protein sequence ID" value="SHE31507.1"/>
    <property type="molecule type" value="Genomic_DNA"/>
</dbReference>
<dbReference type="OrthoDB" id="362866at2"/>
<reference evidence="2 3" key="1">
    <citation type="submission" date="2016-11" db="EMBL/GenBank/DDBJ databases">
        <authorList>
            <person name="Jaros S."/>
            <person name="Januszkiewicz K."/>
            <person name="Wedrychowicz H."/>
        </authorList>
    </citation>
    <scope>NUCLEOTIDE SEQUENCE [LARGE SCALE GENOMIC DNA]</scope>
    <source>
        <strain evidence="2 3">DSM 2631</strain>
    </source>
</reference>
<feature type="domain" description="Putative Se/S carrier protein-like" evidence="1">
    <location>
        <begin position="5"/>
        <end position="70"/>
    </location>
</feature>
<dbReference type="InterPro" id="IPR021778">
    <property type="entry name" value="Se/S_carrier-like"/>
</dbReference>
<evidence type="ECO:0000313" key="3">
    <source>
        <dbReference type="Proteomes" id="UP000184035"/>
    </source>
</evidence>
<dbReference type="Pfam" id="PF11823">
    <property type="entry name" value="Se_S_carrier"/>
    <property type="match status" value="1"/>
</dbReference>
<dbReference type="STRING" id="1533.SAMN05443638_10125"/>
<proteinExistence type="predicted"/>
<organism evidence="2 3">
    <name type="scientific">Clostridium fallax</name>
    <dbReference type="NCBI Taxonomy" id="1533"/>
    <lineage>
        <taxon>Bacteria</taxon>
        <taxon>Bacillati</taxon>
        <taxon>Bacillota</taxon>
        <taxon>Clostridia</taxon>
        <taxon>Eubacteriales</taxon>
        <taxon>Clostridiaceae</taxon>
        <taxon>Clostridium</taxon>
    </lineage>
</organism>
<accession>A0A1M4SHN4</accession>
<dbReference type="RefSeq" id="WP_072892200.1">
    <property type="nucleotide sequence ID" value="NZ_FQVM01000001.1"/>
</dbReference>